<gene>
    <name evidence="1" type="ORF">PSHT_16479</name>
</gene>
<accession>A0A2S4U9R1</accession>
<reference evidence="2" key="3">
    <citation type="journal article" date="2018" name="Mol. Plant Microbe Interact.">
        <title>Genome sequence resources for the wheat stripe rust pathogen (Puccinia striiformis f. sp. tritici) and the barley stripe rust pathogen (Puccinia striiformis f. sp. hordei).</title>
        <authorList>
            <person name="Xia C."/>
            <person name="Wang M."/>
            <person name="Yin C."/>
            <person name="Cornejo O.E."/>
            <person name="Hulbert S.H."/>
            <person name="Chen X."/>
        </authorList>
    </citation>
    <scope>NUCLEOTIDE SEQUENCE [LARGE SCALE GENOMIC DNA]</scope>
    <source>
        <strain evidence="2">93TX-2</strain>
    </source>
</reference>
<dbReference type="EMBL" id="PKSM01000535">
    <property type="protein sequence ID" value="POV94038.1"/>
    <property type="molecule type" value="Genomic_DNA"/>
</dbReference>
<proteinExistence type="predicted"/>
<protein>
    <submittedName>
        <fullName evidence="1">Uncharacterized protein</fullName>
    </submittedName>
</protein>
<evidence type="ECO:0000313" key="1">
    <source>
        <dbReference type="EMBL" id="POV94038.1"/>
    </source>
</evidence>
<dbReference type="AlphaFoldDB" id="A0A2S4U9R1"/>
<dbReference type="Proteomes" id="UP000238274">
    <property type="component" value="Unassembled WGS sequence"/>
</dbReference>
<reference evidence="1 2" key="1">
    <citation type="submission" date="2017-12" db="EMBL/GenBank/DDBJ databases">
        <title>Gene loss provides genomic basis for host adaptation in cereal stripe rust fungi.</title>
        <authorList>
            <person name="Xia C."/>
        </authorList>
    </citation>
    <scope>NUCLEOTIDE SEQUENCE [LARGE SCALE GENOMIC DNA]</scope>
    <source>
        <strain evidence="1 2">93TX-2</strain>
    </source>
</reference>
<name>A0A2S4U9R1_9BASI</name>
<comment type="caution">
    <text evidence="1">The sequence shown here is derived from an EMBL/GenBank/DDBJ whole genome shotgun (WGS) entry which is preliminary data.</text>
</comment>
<dbReference type="VEuPathDB" id="FungiDB:PSHT_16479"/>
<reference evidence="2" key="2">
    <citation type="journal article" date="2018" name="BMC Genomics">
        <title>Genomic insights into host adaptation between the wheat stripe rust pathogen (Puccinia striiformis f. sp. tritici) and the barley stripe rust pathogen (Puccinia striiformis f. sp. hordei).</title>
        <authorList>
            <person name="Xia C."/>
            <person name="Wang M."/>
            <person name="Yin C."/>
            <person name="Cornejo O.E."/>
            <person name="Hulbert S.H."/>
            <person name="Chen X."/>
        </authorList>
    </citation>
    <scope>NUCLEOTIDE SEQUENCE [LARGE SCALE GENOMIC DNA]</scope>
    <source>
        <strain evidence="2">93TX-2</strain>
    </source>
</reference>
<organism evidence="1 2">
    <name type="scientific">Puccinia striiformis</name>
    <dbReference type="NCBI Taxonomy" id="27350"/>
    <lineage>
        <taxon>Eukaryota</taxon>
        <taxon>Fungi</taxon>
        <taxon>Dikarya</taxon>
        <taxon>Basidiomycota</taxon>
        <taxon>Pucciniomycotina</taxon>
        <taxon>Pucciniomycetes</taxon>
        <taxon>Pucciniales</taxon>
        <taxon>Pucciniaceae</taxon>
        <taxon>Puccinia</taxon>
    </lineage>
</organism>
<evidence type="ECO:0000313" key="2">
    <source>
        <dbReference type="Proteomes" id="UP000238274"/>
    </source>
</evidence>
<sequence length="70" mass="7663">MNKSGRSLLSELRAVSRQGEDDSIQIHVHRQRCRDISMPPVSAAKYSGALRALHTLTTRSGHDVPAVILA</sequence>
<keyword evidence="2" id="KW-1185">Reference proteome</keyword>